<dbReference type="Gramene" id="rna-AYBTSS11_LOCUS20680">
    <property type="protein sequence ID" value="CAJ1965136.1"/>
    <property type="gene ID" value="gene-AYBTSS11_LOCUS20680"/>
</dbReference>
<proteinExistence type="predicted"/>
<accession>A0AA86T7I0</accession>
<sequence length="53" mass="5558">RRLGGQDGGLVSHPSRDGSLVHRDGGLDVRLNQDGGLVDRDDGLVFACVETAV</sequence>
<feature type="non-terminal residue" evidence="2">
    <location>
        <position position="1"/>
    </location>
</feature>
<dbReference type="AlphaFoldDB" id="A0AA86T7I0"/>
<evidence type="ECO:0000256" key="1">
    <source>
        <dbReference type="SAM" id="MobiDB-lite"/>
    </source>
</evidence>
<feature type="region of interest" description="Disordered" evidence="1">
    <location>
        <begin position="1"/>
        <end position="25"/>
    </location>
</feature>
<keyword evidence="3" id="KW-1185">Reference proteome</keyword>
<organism evidence="2 3">
    <name type="scientific">Sphenostylis stenocarpa</name>
    <dbReference type="NCBI Taxonomy" id="92480"/>
    <lineage>
        <taxon>Eukaryota</taxon>
        <taxon>Viridiplantae</taxon>
        <taxon>Streptophyta</taxon>
        <taxon>Embryophyta</taxon>
        <taxon>Tracheophyta</taxon>
        <taxon>Spermatophyta</taxon>
        <taxon>Magnoliopsida</taxon>
        <taxon>eudicotyledons</taxon>
        <taxon>Gunneridae</taxon>
        <taxon>Pentapetalae</taxon>
        <taxon>rosids</taxon>
        <taxon>fabids</taxon>
        <taxon>Fabales</taxon>
        <taxon>Fabaceae</taxon>
        <taxon>Papilionoideae</taxon>
        <taxon>50 kb inversion clade</taxon>
        <taxon>NPAAA clade</taxon>
        <taxon>indigoferoid/millettioid clade</taxon>
        <taxon>Phaseoleae</taxon>
        <taxon>Sphenostylis</taxon>
    </lineage>
</organism>
<name>A0AA86T7I0_9FABA</name>
<protein>
    <submittedName>
        <fullName evidence="2">Uncharacterized protein</fullName>
    </submittedName>
</protein>
<gene>
    <name evidence="2" type="ORF">AYBTSS11_LOCUS20680</name>
</gene>
<dbReference type="EMBL" id="OY731403">
    <property type="protein sequence ID" value="CAJ1965136.1"/>
    <property type="molecule type" value="Genomic_DNA"/>
</dbReference>
<evidence type="ECO:0000313" key="3">
    <source>
        <dbReference type="Proteomes" id="UP001189624"/>
    </source>
</evidence>
<reference evidence="2" key="1">
    <citation type="submission" date="2023-10" db="EMBL/GenBank/DDBJ databases">
        <authorList>
            <person name="Domelevo Entfellner J.-B."/>
        </authorList>
    </citation>
    <scope>NUCLEOTIDE SEQUENCE</scope>
</reference>
<dbReference type="Proteomes" id="UP001189624">
    <property type="component" value="Chromosome 6"/>
</dbReference>
<evidence type="ECO:0000313" key="2">
    <source>
        <dbReference type="EMBL" id="CAJ1965136.1"/>
    </source>
</evidence>
<feature type="compositionally biased region" description="Basic and acidic residues" evidence="1">
    <location>
        <begin position="14"/>
        <end position="25"/>
    </location>
</feature>